<evidence type="ECO:0000256" key="1">
    <source>
        <dbReference type="ARBA" id="ARBA00004123"/>
    </source>
</evidence>
<protein>
    <recommendedName>
        <fullName evidence="9">HTH CENPB-type domain-containing protein</fullName>
    </recommendedName>
</protein>
<evidence type="ECO:0000259" key="6">
    <source>
        <dbReference type="PROSITE" id="PS51253"/>
    </source>
</evidence>
<dbReference type="Pfam" id="PF05225">
    <property type="entry name" value="HTH_psq"/>
    <property type="match status" value="1"/>
</dbReference>
<dbReference type="GO" id="GO:0005634">
    <property type="term" value="C:nucleus"/>
    <property type="evidence" value="ECO:0007669"/>
    <property type="project" value="UniProtKB-SubCell"/>
</dbReference>
<keyword evidence="8" id="KW-1185">Reference proteome</keyword>
<evidence type="ECO:0000256" key="2">
    <source>
        <dbReference type="ARBA" id="ARBA00023125"/>
    </source>
</evidence>
<evidence type="ECO:0000256" key="4">
    <source>
        <dbReference type="PROSITE-ProRule" id="PRU00320"/>
    </source>
</evidence>
<comment type="caution">
    <text evidence="7">The sequence shown here is derived from an EMBL/GenBank/DDBJ whole genome shotgun (WGS) entry which is preliminary data.</text>
</comment>
<evidence type="ECO:0000313" key="7">
    <source>
        <dbReference type="EMBL" id="KAF9409697.1"/>
    </source>
</evidence>
<sequence length="153" mass="17880">MPRVSLLSPTSKKRKTWDPDQMKKAIEAVRTKVMGYKKAVKTFSVPRSTLKRLVKDSQESLELLVDKPLGRKPVLPLHLEKRLVKYLLYMESVYYGLTRMDVRKMAYQLAVKNKIANQFRNEVAGRAWMDHFLKRHKDSLSLRRPMGTSYARA</sequence>
<evidence type="ECO:0000313" key="8">
    <source>
        <dbReference type="Proteomes" id="UP000648187"/>
    </source>
</evidence>
<dbReference type="PROSITE" id="PS50960">
    <property type="entry name" value="HTH_PSQ"/>
    <property type="match status" value="1"/>
</dbReference>
<evidence type="ECO:0000259" key="5">
    <source>
        <dbReference type="PROSITE" id="PS50960"/>
    </source>
</evidence>
<dbReference type="AlphaFoldDB" id="A0A835G619"/>
<dbReference type="EMBL" id="JACKWZ010000302">
    <property type="protein sequence ID" value="KAF9409697.1"/>
    <property type="molecule type" value="Genomic_DNA"/>
</dbReference>
<name>A0A835G619_SPOEX</name>
<dbReference type="Proteomes" id="UP000648187">
    <property type="component" value="Unassembled WGS sequence"/>
</dbReference>
<dbReference type="Gene3D" id="1.10.10.60">
    <property type="entry name" value="Homeodomain-like"/>
    <property type="match status" value="1"/>
</dbReference>
<feature type="domain" description="HTH psq-type" evidence="5">
    <location>
        <begin position="8"/>
        <end position="60"/>
    </location>
</feature>
<keyword evidence="3 4" id="KW-0539">Nucleus</keyword>
<comment type="subcellular location">
    <subcellularLocation>
        <location evidence="1 4">Nucleus</location>
    </subcellularLocation>
</comment>
<keyword evidence="2 4" id="KW-0238">DNA-binding</keyword>
<dbReference type="GO" id="GO:0003677">
    <property type="term" value="F:DNA binding"/>
    <property type="evidence" value="ECO:0007669"/>
    <property type="project" value="UniProtKB-UniRule"/>
</dbReference>
<dbReference type="InterPro" id="IPR009057">
    <property type="entry name" value="Homeodomain-like_sf"/>
</dbReference>
<feature type="DNA-binding region" description="H-T-H motif" evidence="4">
    <location>
        <begin position="36"/>
        <end position="56"/>
    </location>
</feature>
<proteinExistence type="predicted"/>
<evidence type="ECO:0008006" key="9">
    <source>
        <dbReference type="Google" id="ProtNLM"/>
    </source>
</evidence>
<accession>A0A835G619</accession>
<organism evidence="7 8">
    <name type="scientific">Spodoptera exigua</name>
    <name type="common">Beet armyworm</name>
    <name type="synonym">Noctua fulgens</name>
    <dbReference type="NCBI Taxonomy" id="7107"/>
    <lineage>
        <taxon>Eukaryota</taxon>
        <taxon>Metazoa</taxon>
        <taxon>Ecdysozoa</taxon>
        <taxon>Arthropoda</taxon>
        <taxon>Hexapoda</taxon>
        <taxon>Insecta</taxon>
        <taxon>Pterygota</taxon>
        <taxon>Neoptera</taxon>
        <taxon>Endopterygota</taxon>
        <taxon>Lepidoptera</taxon>
        <taxon>Glossata</taxon>
        <taxon>Ditrysia</taxon>
        <taxon>Noctuoidea</taxon>
        <taxon>Noctuidae</taxon>
        <taxon>Amphipyrinae</taxon>
        <taxon>Spodoptera</taxon>
    </lineage>
</organism>
<feature type="domain" description="HTH CENPB-type" evidence="6">
    <location>
        <begin position="67"/>
        <end position="142"/>
    </location>
</feature>
<gene>
    <name evidence="7" type="ORF">HW555_010987</name>
</gene>
<dbReference type="SUPFAM" id="SSF46689">
    <property type="entry name" value="Homeodomain-like"/>
    <property type="match status" value="1"/>
</dbReference>
<dbReference type="InterPro" id="IPR007889">
    <property type="entry name" value="HTH_Psq"/>
</dbReference>
<dbReference type="PROSITE" id="PS51253">
    <property type="entry name" value="HTH_CENPB"/>
    <property type="match status" value="1"/>
</dbReference>
<reference evidence="7" key="1">
    <citation type="submission" date="2020-08" db="EMBL/GenBank/DDBJ databases">
        <title>Spodoptera exigua strain:BAW_Kor-Di-RS1 Genome sequencing and assembly.</title>
        <authorList>
            <person name="Kim J."/>
            <person name="Nam H.Y."/>
            <person name="Kwon M."/>
            <person name="Choi J.H."/>
            <person name="Cho S.R."/>
            <person name="Kim G.-H."/>
        </authorList>
    </citation>
    <scope>NUCLEOTIDE SEQUENCE</scope>
    <source>
        <strain evidence="7">BAW_Kor-Di-RS1</strain>
        <tissue evidence="7">Whole-body</tissue>
    </source>
</reference>
<dbReference type="Pfam" id="PF03221">
    <property type="entry name" value="HTH_Tnp_Tc5"/>
    <property type="match status" value="1"/>
</dbReference>
<evidence type="ECO:0000256" key="3">
    <source>
        <dbReference type="ARBA" id="ARBA00023242"/>
    </source>
</evidence>
<dbReference type="InterPro" id="IPR006600">
    <property type="entry name" value="HTH_CenpB_DNA-bd_dom"/>
</dbReference>